<keyword evidence="2" id="KW-1185">Reference proteome</keyword>
<protein>
    <recommendedName>
        <fullName evidence="3">YCII-related domain-containing protein</fullName>
    </recommendedName>
</protein>
<accession>A0ABW9UY37</accession>
<dbReference type="EMBL" id="WTYO01000006">
    <property type="protein sequence ID" value="MXO69739.1"/>
    <property type="molecule type" value="Genomic_DNA"/>
</dbReference>
<dbReference type="RefSeq" id="WP_160734355.1">
    <property type="nucleotide sequence ID" value="NZ_WTYO01000006.1"/>
</dbReference>
<gene>
    <name evidence="1" type="ORF">GRI72_13005</name>
</gene>
<evidence type="ECO:0000313" key="2">
    <source>
        <dbReference type="Proteomes" id="UP000444401"/>
    </source>
</evidence>
<comment type="caution">
    <text evidence="1">The sequence shown here is derived from an EMBL/GenBank/DDBJ whole genome shotgun (WGS) entry which is preliminary data.</text>
</comment>
<evidence type="ECO:0008006" key="3">
    <source>
        <dbReference type="Google" id="ProtNLM"/>
    </source>
</evidence>
<organism evidence="1 2">
    <name type="scientific">Pelagerythrobacter marinus</name>
    <dbReference type="NCBI Taxonomy" id="538382"/>
    <lineage>
        <taxon>Bacteria</taxon>
        <taxon>Pseudomonadati</taxon>
        <taxon>Pseudomonadota</taxon>
        <taxon>Alphaproteobacteria</taxon>
        <taxon>Sphingomonadales</taxon>
        <taxon>Erythrobacteraceae</taxon>
        <taxon>Pelagerythrobacter</taxon>
    </lineage>
</organism>
<evidence type="ECO:0000313" key="1">
    <source>
        <dbReference type="EMBL" id="MXO69739.1"/>
    </source>
</evidence>
<name>A0ABW9UY37_9SPHN</name>
<proteinExistence type="predicted"/>
<reference evidence="1 2" key="1">
    <citation type="submission" date="2019-12" db="EMBL/GenBank/DDBJ databases">
        <title>Genomic-based taxomic classification of the family Erythrobacteraceae.</title>
        <authorList>
            <person name="Xu L."/>
        </authorList>
    </citation>
    <scope>NUCLEOTIDE SEQUENCE [LARGE SCALE GENOMIC DNA]</scope>
    <source>
        <strain evidence="1 2">H32</strain>
    </source>
</reference>
<sequence length="126" mass="14148">MTRQLWCGWKLDRDEREALLARHPPRYARAVADHVTFGPAGESEDMPRASSARIVGRADDGEGVEAMVVAIDGSTDRPTGGTYHVTWSLAPGREARESNEVIAARGWQPLEREDERFRLTAARWPY</sequence>
<dbReference type="Proteomes" id="UP000444401">
    <property type="component" value="Unassembled WGS sequence"/>
</dbReference>